<evidence type="ECO:0000256" key="1">
    <source>
        <dbReference type="SAM" id="MobiDB-lite"/>
    </source>
</evidence>
<dbReference type="EMBL" id="GISG01025483">
    <property type="protein sequence ID" value="MBA4619459.1"/>
    <property type="molecule type" value="Transcribed_RNA"/>
</dbReference>
<keyword evidence="2" id="KW-0472">Membrane</keyword>
<sequence>MAGNTEEKVLIAAAASSSVSYSDEIRQPTCGQKTAECGVNGCLLCVGCPLSIAWCFVVFPFKLGKAAIKNVWHNQKCCCFGGAAHKILPDYSSSSDLEQPNRLNQFPNWSSNS</sequence>
<reference evidence="3" key="1">
    <citation type="journal article" date="2013" name="J. Plant Res.">
        <title>Effect of fungi and light on seed germination of three Opuntia species from semiarid lands of central Mexico.</title>
        <authorList>
            <person name="Delgado-Sanchez P."/>
            <person name="Jimenez-Bremont J.F."/>
            <person name="Guerrero-Gonzalez Mde L."/>
            <person name="Flores J."/>
        </authorList>
    </citation>
    <scope>NUCLEOTIDE SEQUENCE</scope>
    <source>
        <tissue evidence="3">Cladode</tissue>
    </source>
</reference>
<proteinExistence type="predicted"/>
<dbReference type="AlphaFoldDB" id="A0A7C8YIW3"/>
<evidence type="ECO:0000313" key="3">
    <source>
        <dbReference type="EMBL" id="MBA4619458.1"/>
    </source>
</evidence>
<feature type="region of interest" description="Disordered" evidence="1">
    <location>
        <begin position="91"/>
        <end position="113"/>
    </location>
</feature>
<accession>A0A7C8YIW3</accession>
<name>A0A7C8YIW3_OPUST</name>
<keyword evidence="2" id="KW-0812">Transmembrane</keyword>
<dbReference type="EMBL" id="GISG01025482">
    <property type="protein sequence ID" value="MBA4619458.1"/>
    <property type="molecule type" value="Transcribed_RNA"/>
</dbReference>
<reference evidence="3" key="2">
    <citation type="submission" date="2020-07" db="EMBL/GenBank/DDBJ databases">
        <authorList>
            <person name="Vera ALvarez R."/>
            <person name="Arias-Moreno D.M."/>
            <person name="Jimenez-Jacinto V."/>
            <person name="Jimenez-Bremont J.F."/>
            <person name="Swaminathan K."/>
            <person name="Moose S.P."/>
            <person name="Guerrero-Gonzalez M.L."/>
            <person name="Marino-Ramirez L."/>
            <person name="Landsman D."/>
            <person name="Rodriguez-Kessler M."/>
            <person name="Delgado-Sanchez P."/>
        </authorList>
    </citation>
    <scope>NUCLEOTIDE SEQUENCE</scope>
    <source>
        <tissue evidence="3">Cladode</tissue>
    </source>
</reference>
<keyword evidence="2" id="KW-1133">Transmembrane helix</keyword>
<dbReference type="EMBL" id="GISG01169289">
    <property type="protein sequence ID" value="MBA4651281.1"/>
    <property type="molecule type" value="Transcribed_RNA"/>
</dbReference>
<feature type="transmembrane region" description="Helical" evidence="2">
    <location>
        <begin position="38"/>
        <end position="59"/>
    </location>
</feature>
<dbReference type="EMBL" id="GISG01169288">
    <property type="protein sequence ID" value="MBA4651280.1"/>
    <property type="molecule type" value="Transcribed_RNA"/>
</dbReference>
<organism evidence="3">
    <name type="scientific">Opuntia streptacantha</name>
    <name type="common">Prickly pear cactus</name>
    <name type="synonym">Opuntia cardona</name>
    <dbReference type="NCBI Taxonomy" id="393608"/>
    <lineage>
        <taxon>Eukaryota</taxon>
        <taxon>Viridiplantae</taxon>
        <taxon>Streptophyta</taxon>
        <taxon>Embryophyta</taxon>
        <taxon>Tracheophyta</taxon>
        <taxon>Spermatophyta</taxon>
        <taxon>Magnoliopsida</taxon>
        <taxon>eudicotyledons</taxon>
        <taxon>Gunneridae</taxon>
        <taxon>Pentapetalae</taxon>
        <taxon>Caryophyllales</taxon>
        <taxon>Cactineae</taxon>
        <taxon>Cactaceae</taxon>
        <taxon>Opuntioideae</taxon>
        <taxon>Opuntia</taxon>
    </lineage>
</organism>
<protein>
    <submittedName>
        <fullName evidence="3">Uncharacterized protein</fullName>
    </submittedName>
</protein>
<evidence type="ECO:0000256" key="2">
    <source>
        <dbReference type="SAM" id="Phobius"/>
    </source>
</evidence>